<evidence type="ECO:0000256" key="1">
    <source>
        <dbReference type="SAM" id="MobiDB-lite"/>
    </source>
</evidence>
<reference evidence="2 3" key="1">
    <citation type="submission" date="2014-06" db="EMBL/GenBank/DDBJ databases">
        <authorList>
            <person name="Swart Estienne"/>
        </authorList>
    </citation>
    <scope>NUCLEOTIDE SEQUENCE [LARGE SCALE GENOMIC DNA]</scope>
    <source>
        <strain evidence="2 3">130c</strain>
    </source>
</reference>
<keyword evidence="3" id="KW-1185">Reference proteome</keyword>
<organism evidence="2 3">
    <name type="scientific">Stylonychia lemnae</name>
    <name type="common">Ciliate</name>
    <dbReference type="NCBI Taxonomy" id="5949"/>
    <lineage>
        <taxon>Eukaryota</taxon>
        <taxon>Sar</taxon>
        <taxon>Alveolata</taxon>
        <taxon>Ciliophora</taxon>
        <taxon>Intramacronucleata</taxon>
        <taxon>Spirotrichea</taxon>
        <taxon>Stichotrichia</taxon>
        <taxon>Sporadotrichida</taxon>
        <taxon>Oxytrichidae</taxon>
        <taxon>Stylonychinae</taxon>
        <taxon>Stylonychia</taxon>
    </lineage>
</organism>
<name>A0A078BBE3_STYLE</name>
<gene>
    <name evidence="2" type="primary">Contig15603.g16625</name>
    <name evidence="2" type="ORF">STYLEM_20682</name>
</gene>
<dbReference type="OrthoDB" id="323248at2759"/>
<dbReference type="AlphaFoldDB" id="A0A078BBE3"/>
<sequence length="387" mass="44944">MGNTCGCCTAEEDAKKDSELDKYIKTHHILKYPHKCPKLMKQDQLLKLDCQDYYKTHKCNVNMEILDEKSKKQDIQSPETIDTALLEEISQLSNALTNDHNEDKGTDQSKVNQRNKDQLLEEKKIVDYVDVKLFGEYGTGGKPLKIKPTNPYLEIDLIDPNDPVLYEGEVQKYKPGFQAQFIDRWIQVTAKAFRYFVSKPAKDCPIIKPLLAIPMLGVKACEIVNYTLPIKKKDLKGQELAKHQFELFLKEDFVKYYLSSIYEKHFSPDGKRINTGIQFLERNEGKKKQFSPSKKGIQLDLKEKYMKEEENLLEEPLQHAAMNTLNTHYGAWTNREEMWILEDRRLLFATKTDYTSDEWAQCISSVCKESEDPNYAPSFLKNDVENE</sequence>
<feature type="region of interest" description="Disordered" evidence="1">
    <location>
        <begin position="97"/>
        <end position="116"/>
    </location>
</feature>
<dbReference type="Proteomes" id="UP000039865">
    <property type="component" value="Unassembled WGS sequence"/>
</dbReference>
<proteinExistence type="predicted"/>
<dbReference type="InParanoid" id="A0A078BBE3"/>
<accession>A0A078BBE3</accession>
<dbReference type="EMBL" id="CCKQ01019508">
    <property type="protein sequence ID" value="CDW91526.1"/>
    <property type="molecule type" value="Genomic_DNA"/>
</dbReference>
<evidence type="ECO:0000313" key="2">
    <source>
        <dbReference type="EMBL" id="CDW91526.1"/>
    </source>
</evidence>
<evidence type="ECO:0000313" key="3">
    <source>
        <dbReference type="Proteomes" id="UP000039865"/>
    </source>
</evidence>
<protein>
    <submittedName>
        <fullName evidence="2">Uncharacterized protein</fullName>
    </submittedName>
</protein>